<dbReference type="SUPFAM" id="SSF52540">
    <property type="entry name" value="P-loop containing nucleoside triphosphate hydrolases"/>
    <property type="match status" value="1"/>
</dbReference>
<feature type="binding site" evidence="8">
    <location>
        <position position="24"/>
    </location>
    <ligand>
        <name>Mg(2+)</name>
        <dbReference type="ChEBI" id="CHEBI:18420"/>
    </ligand>
</feature>
<evidence type="ECO:0000256" key="6">
    <source>
        <dbReference type="ARBA" id="ARBA00022840"/>
    </source>
</evidence>
<evidence type="ECO:0000256" key="3">
    <source>
        <dbReference type="ARBA" id="ARBA00022723"/>
    </source>
</evidence>
<keyword evidence="6 8" id="KW-0067">ATP-binding</keyword>
<evidence type="ECO:0000256" key="7">
    <source>
        <dbReference type="ARBA" id="ARBA00022842"/>
    </source>
</evidence>
<comment type="function">
    <text evidence="8">Catalyzes a mechanistically unusual reaction, the ATP-dependent insertion of CO2 between the N7 and N8 nitrogen atoms of 7,8-diaminopelargonic acid (DAPA, also called 7,8-diammoniononanoate) to form a ureido ring.</text>
</comment>
<dbReference type="InterPro" id="IPR027417">
    <property type="entry name" value="P-loop_NTPase"/>
</dbReference>
<sequence length="238" mass="25931">MFRGYSPMRNAIFIAGTDTDVGKTVASKAILQALATHNIATIGYKPVAAGSDKTEFGYRNSDALHLMKAATVDMPYEDVNPYALVLPTSPHIAAKHENVTIDYALLSNKLSKHKQNAELVVVEGAGGWRVPTSDSDCLSTWVKQERLPVILVVGIKLGCLSHAILTAEAIRADGLELVGWIANRINPGTEHYAEIIEHLEGRLGTPKLGEIPYMPKAKRQELGKFIQLDHLLEPDTVA</sequence>
<dbReference type="PIRSF" id="PIRSF006755">
    <property type="entry name" value="DTB_synth"/>
    <property type="match status" value="1"/>
</dbReference>
<organism evidence="9 10">
    <name type="scientific">Vibrio cholerae serotype O1 (strain ATCC 39541 / Classical Ogawa 395 / O395)</name>
    <dbReference type="NCBI Taxonomy" id="345073"/>
    <lineage>
        <taxon>Bacteria</taxon>
        <taxon>Pseudomonadati</taxon>
        <taxon>Pseudomonadota</taxon>
        <taxon>Gammaproteobacteria</taxon>
        <taxon>Vibrionales</taxon>
        <taxon>Vibrionaceae</taxon>
        <taxon>Vibrio</taxon>
    </lineage>
</organism>
<dbReference type="HAMAP" id="MF_00336">
    <property type="entry name" value="BioD"/>
    <property type="match status" value="1"/>
</dbReference>
<comment type="cofactor">
    <cofactor evidence="8">
        <name>Mg(2+)</name>
        <dbReference type="ChEBI" id="CHEBI:18420"/>
    </cofactor>
</comment>
<dbReference type="Proteomes" id="UP000000249">
    <property type="component" value="Chromosome 1"/>
</dbReference>
<dbReference type="EMBL" id="CP000627">
    <property type="protein sequence ID" value="ABQ22032.1"/>
    <property type="molecule type" value="Genomic_DNA"/>
</dbReference>
<evidence type="ECO:0000256" key="1">
    <source>
        <dbReference type="ARBA" id="ARBA00022490"/>
    </source>
</evidence>
<feature type="binding site" evidence="8">
    <location>
        <begin position="183"/>
        <end position="184"/>
    </location>
    <ligand>
        <name>ATP</name>
        <dbReference type="ChEBI" id="CHEBI:30616"/>
    </ligand>
</feature>
<name>A0A0H3AML4_VIBC3</name>
<feature type="active site" evidence="8">
    <location>
        <position position="45"/>
    </location>
</feature>
<dbReference type="NCBIfam" id="TIGR00347">
    <property type="entry name" value="bioD"/>
    <property type="match status" value="1"/>
</dbReference>
<dbReference type="FunFam" id="3.40.50.300:FF:000292">
    <property type="entry name" value="ATP-dependent dethiobiotin synthetase BioD"/>
    <property type="match status" value="1"/>
</dbReference>
<dbReference type="GO" id="GO:0005524">
    <property type="term" value="F:ATP binding"/>
    <property type="evidence" value="ECO:0007669"/>
    <property type="project" value="UniProtKB-UniRule"/>
</dbReference>
<dbReference type="PANTHER" id="PTHR43210:SF5">
    <property type="entry name" value="DETHIOBIOTIN SYNTHETASE"/>
    <property type="match status" value="1"/>
</dbReference>
<accession>A0A0H3AML4</accession>
<dbReference type="Pfam" id="PF13500">
    <property type="entry name" value="AAA_26"/>
    <property type="match status" value="1"/>
</dbReference>
<comment type="subcellular location">
    <subcellularLocation>
        <location evidence="8">Cytoplasm</location>
    </subcellularLocation>
</comment>
<keyword evidence="1 8" id="KW-0963">Cytoplasm</keyword>
<dbReference type="InterPro" id="IPR004472">
    <property type="entry name" value="DTB_synth_BioD"/>
</dbReference>
<feature type="binding site" evidence="8">
    <location>
        <begin position="20"/>
        <end position="25"/>
    </location>
    <ligand>
        <name>ATP</name>
        <dbReference type="ChEBI" id="CHEBI:30616"/>
    </ligand>
</feature>
<dbReference type="GO" id="GO:0009102">
    <property type="term" value="P:biotin biosynthetic process"/>
    <property type="evidence" value="ECO:0007669"/>
    <property type="project" value="UniProtKB-UniRule"/>
</dbReference>
<evidence type="ECO:0000256" key="5">
    <source>
        <dbReference type="ARBA" id="ARBA00022756"/>
    </source>
</evidence>
<evidence type="ECO:0000256" key="8">
    <source>
        <dbReference type="HAMAP-Rule" id="MF_00336"/>
    </source>
</evidence>
<comment type="caution">
    <text evidence="8">Lacks conserved residue(s) required for the propagation of feature annotation.</text>
</comment>
<feature type="binding site" evidence="8">
    <location>
        <position position="62"/>
    </location>
    <ligand>
        <name>ATP</name>
        <dbReference type="ChEBI" id="CHEBI:30616"/>
    </ligand>
</feature>
<dbReference type="KEGG" id="vco:VC0395_A0633"/>
<dbReference type="GO" id="GO:0004141">
    <property type="term" value="F:dethiobiotin synthase activity"/>
    <property type="evidence" value="ECO:0007669"/>
    <property type="project" value="UniProtKB-UniRule"/>
</dbReference>
<comment type="subunit">
    <text evidence="8">Homodimer.</text>
</comment>
<evidence type="ECO:0000313" key="10">
    <source>
        <dbReference type="Proteomes" id="UP000000249"/>
    </source>
</evidence>
<dbReference type="GO" id="GO:0005829">
    <property type="term" value="C:cytosol"/>
    <property type="evidence" value="ECO:0007669"/>
    <property type="project" value="TreeGrafter"/>
</dbReference>
<dbReference type="EC" id="6.3.3.3" evidence="8"/>
<feature type="binding site" evidence="8">
    <location>
        <begin position="123"/>
        <end position="126"/>
    </location>
    <ligand>
        <name>ATP</name>
        <dbReference type="ChEBI" id="CHEBI:30616"/>
    </ligand>
</feature>
<dbReference type="AlphaFoldDB" id="A0A0H3AML4"/>
<keyword evidence="3 8" id="KW-0479">Metal-binding</keyword>
<dbReference type="Gene3D" id="3.40.50.300">
    <property type="entry name" value="P-loop containing nucleotide triphosphate hydrolases"/>
    <property type="match status" value="1"/>
</dbReference>
<comment type="catalytic activity">
    <reaction evidence="8">
        <text>(7R,8S)-7,8-diammoniononanoate + CO2 + ATP = (4R,5S)-dethiobiotin + ADP + phosphate + 3 H(+)</text>
        <dbReference type="Rhea" id="RHEA:15805"/>
        <dbReference type="ChEBI" id="CHEBI:15378"/>
        <dbReference type="ChEBI" id="CHEBI:16526"/>
        <dbReference type="ChEBI" id="CHEBI:30616"/>
        <dbReference type="ChEBI" id="CHEBI:43474"/>
        <dbReference type="ChEBI" id="CHEBI:149469"/>
        <dbReference type="ChEBI" id="CHEBI:149473"/>
        <dbReference type="ChEBI" id="CHEBI:456216"/>
        <dbReference type="EC" id="6.3.3.3"/>
    </reaction>
</comment>
<reference evidence="9 10" key="1">
    <citation type="submission" date="2007-03" db="EMBL/GenBank/DDBJ databases">
        <authorList>
            <person name="Heidelberg J."/>
        </authorList>
    </citation>
    <scope>NUCLEOTIDE SEQUENCE [LARGE SCALE GENOMIC DNA]</scope>
    <source>
        <strain evidence="10">ATCC 39541 / Classical Ogawa 395 / O395</strain>
    </source>
</reference>
<dbReference type="GO" id="GO:0042803">
    <property type="term" value="F:protein homodimerization activity"/>
    <property type="evidence" value="ECO:0007669"/>
    <property type="project" value="UniProtKB-ARBA"/>
</dbReference>
<protein>
    <recommendedName>
        <fullName evidence="8">ATP-dependent dethiobiotin synthetase BioD</fullName>
        <ecNumber evidence="8">6.3.3.3</ecNumber>
    </recommendedName>
    <alternativeName>
        <fullName evidence="8">DTB synthetase</fullName>
        <shortName evidence="8">DTBS</shortName>
    </alternativeName>
    <alternativeName>
        <fullName evidence="8">Dethiobiotin synthase</fullName>
    </alternativeName>
</protein>
<feature type="binding site" evidence="8">
    <location>
        <position position="123"/>
    </location>
    <ligand>
        <name>Mg(2+)</name>
        <dbReference type="ChEBI" id="CHEBI:18420"/>
    </ligand>
</feature>
<dbReference type="eggNOG" id="COG0132">
    <property type="taxonomic scope" value="Bacteria"/>
</dbReference>
<gene>
    <name evidence="8 9" type="primary">bioD</name>
    <name evidence="9" type="ordered locus">VC0395_A0633</name>
</gene>
<comment type="pathway">
    <text evidence="8">Cofactor biosynthesis; biotin biosynthesis; biotin from 7,8-diaminononanoate: step 1/2.</text>
</comment>
<dbReference type="KEGG" id="vcr:VC395_1130"/>
<dbReference type="GO" id="GO:0000287">
    <property type="term" value="F:magnesium ion binding"/>
    <property type="evidence" value="ECO:0007669"/>
    <property type="project" value="UniProtKB-UniRule"/>
</dbReference>
<dbReference type="UniPathway" id="UPA00078">
    <property type="reaction ID" value="UER00161"/>
</dbReference>
<dbReference type="OrthoDB" id="9802097at2"/>
<dbReference type="CDD" id="cd03109">
    <property type="entry name" value="DTBS"/>
    <property type="match status" value="1"/>
</dbReference>
<dbReference type="PANTHER" id="PTHR43210">
    <property type="entry name" value="DETHIOBIOTIN SYNTHETASE"/>
    <property type="match status" value="1"/>
</dbReference>
<dbReference type="PATRIC" id="fig|345073.21.peg.1097"/>
<evidence type="ECO:0000313" key="9">
    <source>
        <dbReference type="EMBL" id="ABQ22032.1"/>
    </source>
</evidence>
<feature type="binding site" evidence="8">
    <location>
        <position position="62"/>
    </location>
    <ligand>
        <name>Mg(2+)</name>
        <dbReference type="ChEBI" id="CHEBI:18420"/>
    </ligand>
</feature>
<keyword evidence="7 8" id="KW-0460">Magnesium</keyword>
<proteinExistence type="inferred from homology"/>
<evidence type="ECO:0000256" key="4">
    <source>
        <dbReference type="ARBA" id="ARBA00022741"/>
    </source>
</evidence>
<keyword evidence="5 8" id="KW-0093">Biotin biosynthesis</keyword>
<keyword evidence="2 8" id="KW-0436">Ligase</keyword>
<evidence type="ECO:0000256" key="2">
    <source>
        <dbReference type="ARBA" id="ARBA00022598"/>
    </source>
</evidence>
<keyword evidence="4 8" id="KW-0547">Nucleotide-binding</keyword>
<comment type="similarity">
    <text evidence="8">Belongs to the dethiobiotin synthetase family.</text>
</comment>